<feature type="transmembrane region" description="Helical" evidence="5">
    <location>
        <begin position="162"/>
        <end position="180"/>
    </location>
</feature>
<keyword evidence="1" id="KW-0677">Repeat</keyword>
<protein>
    <submittedName>
        <fullName evidence="6">Ankyrin repeat-containing domain protein</fullName>
    </submittedName>
</protein>
<evidence type="ECO:0000256" key="5">
    <source>
        <dbReference type="SAM" id="Phobius"/>
    </source>
</evidence>
<feature type="transmembrane region" description="Helical" evidence="5">
    <location>
        <begin position="21"/>
        <end position="41"/>
    </location>
</feature>
<dbReference type="OrthoDB" id="194358at2759"/>
<dbReference type="SMART" id="SM00248">
    <property type="entry name" value="ANK"/>
    <property type="match status" value="12"/>
</dbReference>
<comment type="caution">
    <text evidence="6">The sequence shown here is derived from an EMBL/GenBank/DDBJ whole genome shotgun (WGS) entry which is preliminary data.</text>
</comment>
<dbReference type="Gene3D" id="1.25.40.20">
    <property type="entry name" value="Ankyrin repeat-containing domain"/>
    <property type="match status" value="2"/>
</dbReference>
<dbReference type="Pfam" id="PF12796">
    <property type="entry name" value="Ank_2"/>
    <property type="match status" value="4"/>
</dbReference>
<dbReference type="SUPFAM" id="SSF48403">
    <property type="entry name" value="Ankyrin repeat"/>
    <property type="match status" value="1"/>
</dbReference>
<evidence type="ECO:0000313" key="7">
    <source>
        <dbReference type="Proteomes" id="UP000813824"/>
    </source>
</evidence>
<keyword evidence="5" id="KW-0472">Membrane</keyword>
<dbReference type="EMBL" id="JAEVFJ010000012">
    <property type="protein sequence ID" value="KAH8101553.1"/>
    <property type="molecule type" value="Genomic_DNA"/>
</dbReference>
<gene>
    <name evidence="6" type="ORF">BXZ70DRAFT_101908</name>
</gene>
<keyword evidence="7" id="KW-1185">Reference proteome</keyword>
<dbReference type="PANTHER" id="PTHR24173">
    <property type="entry name" value="ANKYRIN REPEAT CONTAINING"/>
    <property type="match status" value="1"/>
</dbReference>
<dbReference type="InterPro" id="IPR036770">
    <property type="entry name" value="Ankyrin_rpt-contain_sf"/>
</dbReference>
<evidence type="ECO:0000313" key="6">
    <source>
        <dbReference type="EMBL" id="KAH8101553.1"/>
    </source>
</evidence>
<feature type="repeat" description="ANK" evidence="3">
    <location>
        <begin position="542"/>
        <end position="574"/>
    </location>
</feature>
<feature type="region of interest" description="Disordered" evidence="4">
    <location>
        <begin position="114"/>
        <end position="139"/>
    </location>
</feature>
<name>A0A8K0UR07_9AGAR</name>
<evidence type="ECO:0000256" key="1">
    <source>
        <dbReference type="ARBA" id="ARBA00022737"/>
    </source>
</evidence>
<organism evidence="6 7">
    <name type="scientific">Cristinia sonorae</name>
    <dbReference type="NCBI Taxonomy" id="1940300"/>
    <lineage>
        <taxon>Eukaryota</taxon>
        <taxon>Fungi</taxon>
        <taxon>Dikarya</taxon>
        <taxon>Basidiomycota</taxon>
        <taxon>Agaricomycotina</taxon>
        <taxon>Agaricomycetes</taxon>
        <taxon>Agaricomycetidae</taxon>
        <taxon>Agaricales</taxon>
        <taxon>Pleurotineae</taxon>
        <taxon>Stephanosporaceae</taxon>
        <taxon>Cristinia</taxon>
    </lineage>
</organism>
<dbReference type="PANTHER" id="PTHR24173:SF74">
    <property type="entry name" value="ANKYRIN REPEAT DOMAIN-CONTAINING PROTEIN 16"/>
    <property type="match status" value="1"/>
</dbReference>
<dbReference type="PROSITE" id="PS50088">
    <property type="entry name" value="ANK_REPEAT"/>
    <property type="match status" value="1"/>
</dbReference>
<sequence>MKDRAGITTFNGDARLLFRRIVLVLGSVHLTLMAALGIWLWSNPRTFGTVNSCAIDLANLAILGRDVPFGSTGLRIASIVIYTIFLAPGLNLILPMFFFLGLYLHHQTWIMEPHPSTPEEPPQQIHSPVLTDTTLSSSPRKRGTIKLKEWPNRFATSHVSPIIIGLAILMVVNFIFLIDIELTLQRNRHLQDSSSSDEGQWGFGQILAMILLVLPLRDIVETILARRERRHEQHRKEDLTEMLKESIRKGSTDTFLDLIQRGADVNATAEGSYPGGTALTVACGASGGGVDLIDALLKAGANPNLKNSEGYTALDISVHQGNWATACLLIASKADIHTPFKGQTYKTAIQAACHLGTTHDVVHLLKHKADLSIHGGKYHSALQAACIVGNIGTVTYLLAQNEDPNIIGGKYWTALQAACAIGSVDVVNILIGHRVDPNIRGGEYGSAIQAACAAKNAQIVSILLSNGADPNLEGGKYHTALQAACHAGNVDIVNVLVKHHVNPNTRGGEYGTSLQAACAVGNVQIVSTLLRCGAQANLEGGRYFTALQAACAVGSVDIVNALLSHGADPHVQGGRYHTALQAACVSGNEVIVKILLGYHVDPNVQGGEHKSALQAACAQRNMQIISLLMEHGAIVRWHFRIYEIGCGSVCLPQAGHGPRISDRTRQDTQTRLRALMFA</sequence>
<feature type="transmembrane region" description="Helical" evidence="5">
    <location>
        <begin position="79"/>
        <end position="104"/>
    </location>
</feature>
<keyword evidence="5" id="KW-0812">Transmembrane</keyword>
<keyword evidence="5" id="KW-1133">Transmembrane helix</keyword>
<dbReference type="AlphaFoldDB" id="A0A8K0UR07"/>
<reference evidence="6" key="1">
    <citation type="journal article" date="2021" name="New Phytol.">
        <title>Evolutionary innovations through gain and loss of genes in the ectomycorrhizal Boletales.</title>
        <authorList>
            <person name="Wu G."/>
            <person name="Miyauchi S."/>
            <person name="Morin E."/>
            <person name="Kuo A."/>
            <person name="Drula E."/>
            <person name="Varga T."/>
            <person name="Kohler A."/>
            <person name="Feng B."/>
            <person name="Cao Y."/>
            <person name="Lipzen A."/>
            <person name="Daum C."/>
            <person name="Hundley H."/>
            <person name="Pangilinan J."/>
            <person name="Johnson J."/>
            <person name="Barry K."/>
            <person name="LaButti K."/>
            <person name="Ng V."/>
            <person name="Ahrendt S."/>
            <person name="Min B."/>
            <person name="Choi I.G."/>
            <person name="Park H."/>
            <person name="Plett J.M."/>
            <person name="Magnuson J."/>
            <person name="Spatafora J.W."/>
            <person name="Nagy L.G."/>
            <person name="Henrissat B."/>
            <person name="Grigoriev I.V."/>
            <person name="Yang Z.L."/>
            <person name="Xu J."/>
            <person name="Martin F.M."/>
        </authorList>
    </citation>
    <scope>NUCLEOTIDE SEQUENCE</scope>
    <source>
        <strain evidence="6">KKN 215</strain>
    </source>
</reference>
<evidence type="ECO:0000256" key="2">
    <source>
        <dbReference type="ARBA" id="ARBA00023043"/>
    </source>
</evidence>
<accession>A0A8K0UR07</accession>
<evidence type="ECO:0000256" key="3">
    <source>
        <dbReference type="PROSITE-ProRule" id="PRU00023"/>
    </source>
</evidence>
<dbReference type="InterPro" id="IPR002110">
    <property type="entry name" value="Ankyrin_rpt"/>
</dbReference>
<evidence type="ECO:0000256" key="4">
    <source>
        <dbReference type="SAM" id="MobiDB-lite"/>
    </source>
</evidence>
<feature type="compositionally biased region" description="Polar residues" evidence="4">
    <location>
        <begin position="124"/>
        <end position="138"/>
    </location>
</feature>
<dbReference type="Proteomes" id="UP000813824">
    <property type="component" value="Unassembled WGS sequence"/>
</dbReference>
<keyword evidence="2 3" id="KW-0040">ANK repeat</keyword>
<proteinExistence type="predicted"/>